<comment type="caution">
    <text evidence="3">The sequence shown here is derived from an EMBL/GenBank/DDBJ whole genome shotgun (WGS) entry which is preliminary data.</text>
</comment>
<feature type="transmembrane region" description="Helical" evidence="2">
    <location>
        <begin position="244"/>
        <end position="262"/>
    </location>
</feature>
<reference evidence="3 4" key="1">
    <citation type="submission" date="2023-01" db="EMBL/GenBank/DDBJ databases">
        <title>Analysis of 21 Apiospora genomes using comparative genomics revels a genus with tremendous synthesis potential of carbohydrate active enzymes and secondary metabolites.</title>
        <authorList>
            <person name="Sorensen T."/>
        </authorList>
    </citation>
    <scope>NUCLEOTIDE SEQUENCE [LARGE SCALE GENOMIC DNA]</scope>
    <source>
        <strain evidence="3 4">CBS 33761</strain>
    </source>
</reference>
<feature type="compositionally biased region" description="Low complexity" evidence="1">
    <location>
        <begin position="18"/>
        <end position="28"/>
    </location>
</feature>
<keyword evidence="2" id="KW-0472">Membrane</keyword>
<evidence type="ECO:0000313" key="4">
    <source>
        <dbReference type="Proteomes" id="UP001444661"/>
    </source>
</evidence>
<feature type="transmembrane region" description="Helical" evidence="2">
    <location>
        <begin position="217"/>
        <end position="238"/>
    </location>
</feature>
<proteinExistence type="predicted"/>
<feature type="transmembrane region" description="Helical" evidence="2">
    <location>
        <begin position="322"/>
        <end position="345"/>
    </location>
</feature>
<dbReference type="EMBL" id="JAQQWK010000002">
    <property type="protein sequence ID" value="KAK8051733.1"/>
    <property type="molecule type" value="Genomic_DNA"/>
</dbReference>
<dbReference type="Proteomes" id="UP001444661">
    <property type="component" value="Unassembled WGS sequence"/>
</dbReference>
<protein>
    <submittedName>
        <fullName evidence="3">Uncharacterized protein</fullName>
    </submittedName>
</protein>
<evidence type="ECO:0000313" key="3">
    <source>
        <dbReference type="EMBL" id="KAK8051733.1"/>
    </source>
</evidence>
<gene>
    <name evidence="3" type="ORF">PG993_003118</name>
</gene>
<keyword evidence="2" id="KW-1133">Transmembrane helix</keyword>
<sequence>MADKRTQVLWSSQQHYMAPDPSSQSSQAESDDEATSANVFGGLGAILGYIGAEAAADATFERLLWPQRAYSHFSLSSSLGVAMLTPMGGPMHKAALKALDIIYEHGLLKGPHQGHMLGTAFFPDQGWQYTMHGGTEYEGHTEDLRNCLWTRVLRYISMPTPTIAPSPVKSGSGTTPLAPLRARVAVYRLTISGATELDKGRGLPFVTEETRTPNVRVFLGITCSELTSILCAIGILAVYKSAWALLWLAPLLIRLLSACFAIHRERLVSTVSDSSNNEIPCKFEIHCPQSDGNFMVLTGPPRLVLQFFRHYGHPQRDHIREVLQLAIVFIFISLFPIGLLCSTVWMPLDIQHIWLGWQLYVVLAMHVSRYSRMGASTSTEYGAAMAFVDRLRPARNTTEKQKNRRHGSILFGHSEKGWETVRVDLTVTYHSRNQEGQDAVRDMLRGDIENGFGVSPVTTIDSARSSDTMLNEKGSP</sequence>
<keyword evidence="4" id="KW-1185">Reference proteome</keyword>
<keyword evidence="2" id="KW-0812">Transmembrane</keyword>
<evidence type="ECO:0000256" key="2">
    <source>
        <dbReference type="SAM" id="Phobius"/>
    </source>
</evidence>
<evidence type="ECO:0000256" key="1">
    <source>
        <dbReference type="SAM" id="MobiDB-lite"/>
    </source>
</evidence>
<feature type="region of interest" description="Disordered" evidence="1">
    <location>
        <begin position="1"/>
        <end position="34"/>
    </location>
</feature>
<organism evidence="3 4">
    <name type="scientific">Apiospora rasikravindrae</name>
    <dbReference type="NCBI Taxonomy" id="990691"/>
    <lineage>
        <taxon>Eukaryota</taxon>
        <taxon>Fungi</taxon>
        <taxon>Dikarya</taxon>
        <taxon>Ascomycota</taxon>
        <taxon>Pezizomycotina</taxon>
        <taxon>Sordariomycetes</taxon>
        <taxon>Xylariomycetidae</taxon>
        <taxon>Amphisphaeriales</taxon>
        <taxon>Apiosporaceae</taxon>
        <taxon>Apiospora</taxon>
    </lineage>
</organism>
<accession>A0ABR1TYK1</accession>
<name>A0ABR1TYK1_9PEZI</name>